<protein>
    <submittedName>
        <fullName evidence="9">GTP 3',8-cyclase</fullName>
    </submittedName>
</protein>
<dbReference type="AlphaFoldDB" id="A0A7G9YIE0"/>
<feature type="domain" description="2Fe-2S ferredoxin-type" evidence="7">
    <location>
        <begin position="1"/>
        <end position="58"/>
    </location>
</feature>
<evidence type="ECO:0000259" key="7">
    <source>
        <dbReference type="PROSITE" id="PS51085"/>
    </source>
</evidence>
<dbReference type="InterPro" id="IPR006638">
    <property type="entry name" value="Elp3/MiaA/NifB-like_rSAM"/>
</dbReference>
<dbReference type="InterPro" id="IPR036010">
    <property type="entry name" value="2Fe-2S_ferredoxin-like_sf"/>
</dbReference>
<organism evidence="9">
    <name type="scientific">Candidatus Methanogaster sp. ANME-2c ERB4</name>
    <dbReference type="NCBI Taxonomy" id="2759911"/>
    <lineage>
        <taxon>Archaea</taxon>
        <taxon>Methanobacteriati</taxon>
        <taxon>Methanobacteriota</taxon>
        <taxon>Stenosarchaea group</taxon>
        <taxon>Methanomicrobia</taxon>
        <taxon>Methanosarcinales</taxon>
        <taxon>ANME-2 cluster</taxon>
        <taxon>Candidatus Methanogasteraceae</taxon>
        <taxon>Candidatus Methanogaster</taxon>
    </lineage>
</organism>
<evidence type="ECO:0000256" key="5">
    <source>
        <dbReference type="ARBA" id="ARBA00023004"/>
    </source>
</evidence>
<dbReference type="Gene3D" id="3.10.20.740">
    <property type="match status" value="1"/>
</dbReference>
<dbReference type="SFLD" id="SFLDS00029">
    <property type="entry name" value="Radical_SAM"/>
    <property type="match status" value="1"/>
</dbReference>
<dbReference type="PANTHER" id="PTHR30352:SF13">
    <property type="entry name" value="GLYCYL-RADICAL ENZYME ACTIVATING ENZYME YJJW-RELATED"/>
    <property type="match status" value="1"/>
</dbReference>
<dbReference type="SMART" id="SM00729">
    <property type="entry name" value="Elp3"/>
    <property type="match status" value="1"/>
</dbReference>
<evidence type="ECO:0000259" key="8">
    <source>
        <dbReference type="PROSITE" id="PS51918"/>
    </source>
</evidence>
<dbReference type="SUPFAM" id="SSF54292">
    <property type="entry name" value="2Fe-2S ferredoxin-like"/>
    <property type="match status" value="1"/>
</dbReference>
<dbReference type="GO" id="GO:0003824">
    <property type="term" value="F:catalytic activity"/>
    <property type="evidence" value="ECO:0007669"/>
    <property type="project" value="InterPro"/>
</dbReference>
<keyword evidence="4" id="KW-0479">Metal-binding</keyword>
<keyword evidence="5" id="KW-0408">Iron</keyword>
<dbReference type="InterPro" id="IPR013785">
    <property type="entry name" value="Aldolase_TIM"/>
</dbReference>
<dbReference type="SFLD" id="SFLDG01067">
    <property type="entry name" value="SPASM/twitch_domain_containing"/>
    <property type="match status" value="1"/>
</dbReference>
<dbReference type="CDD" id="cd01335">
    <property type="entry name" value="Radical_SAM"/>
    <property type="match status" value="1"/>
</dbReference>
<keyword evidence="2" id="KW-0004">4Fe-4S</keyword>
<dbReference type="InterPro" id="IPR034457">
    <property type="entry name" value="Organic_radical-activating"/>
</dbReference>
<dbReference type="Pfam" id="PF13510">
    <property type="entry name" value="Fer2_4"/>
    <property type="match status" value="1"/>
</dbReference>
<sequence length="317" mass="34404">MPERITVSDALAFAGYQVSDPCGVGGCFACAVTINGETKPACVTAVAEGMKIDTVTKPEPLRVVSGFAPHVVGGVGTPHTQRNYTRPVEVACFLHGCNYRCPQCQNHVMAFTGGVPMTPESVAGILIGIAEAYHVKRVAFSGGESTLNREFLIKSIKLLRMRDSDLRIHVDTNGSLLTPDYVDELVDAGMTDIGIDLKALSPDTFTKITAVSEDREKFLKISWDAVKYILDNHDIFVGIGIPYNRALISMDEIRAMGVKIAQISRDVQVCLLDYRPAFRRRDLVLPTIAEMAEAKEALNGVGLRTVIAQTVEGHIGP</sequence>
<name>A0A7G9YIE0_9EURY</name>
<keyword evidence="6" id="KW-0411">Iron-sulfur</keyword>
<dbReference type="GO" id="GO:0046872">
    <property type="term" value="F:metal ion binding"/>
    <property type="evidence" value="ECO:0007669"/>
    <property type="project" value="UniProtKB-KW"/>
</dbReference>
<dbReference type="PROSITE" id="PS51918">
    <property type="entry name" value="RADICAL_SAM"/>
    <property type="match status" value="1"/>
</dbReference>
<evidence type="ECO:0000256" key="1">
    <source>
        <dbReference type="ARBA" id="ARBA00001966"/>
    </source>
</evidence>
<dbReference type="Pfam" id="PF04055">
    <property type="entry name" value="Radical_SAM"/>
    <property type="match status" value="1"/>
</dbReference>
<gene>
    <name evidence="9" type="primary">moaA</name>
    <name evidence="9" type="ORF">FMEMAFBA_00032</name>
</gene>
<evidence type="ECO:0000256" key="2">
    <source>
        <dbReference type="ARBA" id="ARBA00022485"/>
    </source>
</evidence>
<dbReference type="PANTHER" id="PTHR30352">
    <property type="entry name" value="PYRUVATE FORMATE-LYASE-ACTIVATING ENZYME"/>
    <property type="match status" value="1"/>
</dbReference>
<dbReference type="EMBL" id="MT631274">
    <property type="protein sequence ID" value="QNO47774.1"/>
    <property type="molecule type" value="Genomic_DNA"/>
</dbReference>
<comment type="cofactor">
    <cofactor evidence="1">
        <name>[4Fe-4S] cluster</name>
        <dbReference type="ChEBI" id="CHEBI:49883"/>
    </cofactor>
</comment>
<feature type="domain" description="Radical SAM core" evidence="8">
    <location>
        <begin position="80"/>
        <end position="304"/>
    </location>
</feature>
<reference evidence="9" key="1">
    <citation type="submission" date="2020-06" db="EMBL/GenBank/DDBJ databases">
        <title>Unique genomic features of the anaerobic methanotrophic archaea.</title>
        <authorList>
            <person name="Chadwick G.L."/>
            <person name="Skennerton C.T."/>
            <person name="Laso-Perez R."/>
            <person name="Leu A.O."/>
            <person name="Speth D.R."/>
            <person name="Yu H."/>
            <person name="Morgan-Lang C."/>
            <person name="Hatzenpichler R."/>
            <person name="Goudeau D."/>
            <person name="Malmstrom R."/>
            <person name="Brazelton W.J."/>
            <person name="Woyke T."/>
            <person name="Hallam S.J."/>
            <person name="Tyson G.W."/>
            <person name="Wegener G."/>
            <person name="Boetius A."/>
            <person name="Orphan V."/>
        </authorList>
    </citation>
    <scope>NUCLEOTIDE SEQUENCE</scope>
</reference>
<dbReference type="InterPro" id="IPR007197">
    <property type="entry name" value="rSAM"/>
</dbReference>
<dbReference type="InterPro" id="IPR001041">
    <property type="entry name" value="2Fe-2S_ferredoxin-type"/>
</dbReference>
<accession>A0A7G9YIE0</accession>
<dbReference type="Gene3D" id="3.20.20.70">
    <property type="entry name" value="Aldolase class I"/>
    <property type="match status" value="1"/>
</dbReference>
<keyword evidence="3" id="KW-0949">S-adenosyl-L-methionine</keyword>
<dbReference type="GO" id="GO:0051539">
    <property type="term" value="F:4 iron, 4 sulfur cluster binding"/>
    <property type="evidence" value="ECO:0007669"/>
    <property type="project" value="UniProtKB-KW"/>
</dbReference>
<dbReference type="SUPFAM" id="SSF102114">
    <property type="entry name" value="Radical SAM enzymes"/>
    <property type="match status" value="1"/>
</dbReference>
<proteinExistence type="predicted"/>
<evidence type="ECO:0000313" key="9">
    <source>
        <dbReference type="EMBL" id="QNO47774.1"/>
    </source>
</evidence>
<evidence type="ECO:0000256" key="3">
    <source>
        <dbReference type="ARBA" id="ARBA00022691"/>
    </source>
</evidence>
<dbReference type="PROSITE" id="PS51085">
    <property type="entry name" value="2FE2S_FER_2"/>
    <property type="match status" value="1"/>
</dbReference>
<dbReference type="InterPro" id="IPR058240">
    <property type="entry name" value="rSAM_sf"/>
</dbReference>
<evidence type="ECO:0000256" key="4">
    <source>
        <dbReference type="ARBA" id="ARBA00022723"/>
    </source>
</evidence>
<evidence type="ECO:0000256" key="6">
    <source>
        <dbReference type="ARBA" id="ARBA00023014"/>
    </source>
</evidence>